<organism evidence="7 8">
    <name type="scientific">Lipomyces starkeyi NRRL Y-11557</name>
    <dbReference type="NCBI Taxonomy" id="675824"/>
    <lineage>
        <taxon>Eukaryota</taxon>
        <taxon>Fungi</taxon>
        <taxon>Dikarya</taxon>
        <taxon>Ascomycota</taxon>
        <taxon>Saccharomycotina</taxon>
        <taxon>Lipomycetes</taxon>
        <taxon>Lipomycetales</taxon>
        <taxon>Lipomycetaceae</taxon>
        <taxon>Lipomyces</taxon>
    </lineage>
</organism>
<gene>
    <name evidence="7" type="ORF">LIPSTDRAFT_70562</name>
</gene>
<dbReference type="InterPro" id="IPR036961">
    <property type="entry name" value="Kinesin_motor_dom_sf"/>
</dbReference>
<feature type="compositionally biased region" description="Polar residues" evidence="5">
    <location>
        <begin position="144"/>
        <end position="153"/>
    </location>
</feature>
<dbReference type="OrthoDB" id="3176171at2759"/>
<keyword evidence="2 3" id="KW-0067">ATP-binding</keyword>
<keyword evidence="4" id="KW-0493">Microtubule</keyword>
<keyword evidence="8" id="KW-1185">Reference proteome</keyword>
<dbReference type="EMBL" id="KV454293">
    <property type="protein sequence ID" value="ODQ73553.1"/>
    <property type="molecule type" value="Genomic_DNA"/>
</dbReference>
<dbReference type="FunFam" id="3.40.850.10:FF:000050">
    <property type="entry name" value="Kinesin-like protein"/>
    <property type="match status" value="1"/>
</dbReference>
<evidence type="ECO:0000256" key="2">
    <source>
        <dbReference type="ARBA" id="ARBA00022840"/>
    </source>
</evidence>
<evidence type="ECO:0000256" key="5">
    <source>
        <dbReference type="SAM" id="MobiDB-lite"/>
    </source>
</evidence>
<proteinExistence type="inferred from homology"/>
<feature type="binding site" evidence="3">
    <location>
        <begin position="310"/>
        <end position="317"/>
    </location>
    <ligand>
        <name>ATP</name>
        <dbReference type="ChEBI" id="CHEBI:30616"/>
    </ligand>
</feature>
<feature type="region of interest" description="Disordered" evidence="5">
    <location>
        <begin position="1"/>
        <end position="65"/>
    </location>
</feature>
<dbReference type="GO" id="GO:0005874">
    <property type="term" value="C:microtubule"/>
    <property type="evidence" value="ECO:0007669"/>
    <property type="project" value="UniProtKB-KW"/>
</dbReference>
<dbReference type="Proteomes" id="UP000094385">
    <property type="component" value="Unassembled WGS sequence"/>
</dbReference>
<sequence length="713" mass="79124">MVLPVMESTAMSPSPTKKYYIKPPPALPTAGVHTSPRPSSRASVSSRPSTPARSPSPAKLKTAVTSPNFISTASANTAISKPSSLSKTVGLSSHTSSAAVPAALRVPERFQSPNLSPTPKHLLSRPRSQLRRPASVAVLRDDSNSTPSAQSSLGLRPVSSLDVMSPSQQLLRQSATSHGRTTSISSRFSTDSLVGQGNVRVLVRARPFLQREIESECKCLVSMDSALGTTTLSHPDDIDRLDDGSSDFGAPLSRRIKDAREFAFDESMWSVDSTTKNTQFVDQGVLYDKVGREFLDHSFEGYHTCILAYGQTGAGKSYTMIGTEDEPGLIPRTCYDLFQRIEKMTTATTTFTVKISYFEIYNEHVYDLLLPVITEPPTPLKVRESPVDGPYVKDLTTYSVRTYAEVEKYLKRGNRQRATAATNMNATSSRSHAVFTLALKKIQSDPIMDEATEETNSRIRFVDLAGSERANSTGTTGTRLREGANINKSLTTLGRVISILAESSLASKKRDVVPYRDSTLTWLLKDNLGGNSKTAMIACISPCDYEEGLSTLRYASQAKHIRTRAVVNQDFISPAERDQKLVEMQETINKLQDTLAQYSSTQKQQTDAQILELEKFRKVIRYYEDKAEVEEAKRRAVMQENETVKLHNRLITEHVKEMRSEAIESIKIPDIFAKEWNSIMQETAKFRTELSADISRLLPKDRQVSILRTVQVQ</sequence>
<comment type="similarity">
    <text evidence="3 4">Belongs to the TRAFAC class myosin-kinesin ATPase superfamily. Kinesin family.</text>
</comment>
<dbReference type="PANTHER" id="PTHR47117">
    <property type="entry name" value="STAR-RELATED LIPID TRANSFER PROTEIN 9"/>
    <property type="match status" value="1"/>
</dbReference>
<evidence type="ECO:0000256" key="4">
    <source>
        <dbReference type="RuleBase" id="RU000394"/>
    </source>
</evidence>
<dbReference type="STRING" id="675824.A0A1E3Q783"/>
<evidence type="ECO:0000256" key="1">
    <source>
        <dbReference type="ARBA" id="ARBA00022741"/>
    </source>
</evidence>
<protein>
    <recommendedName>
        <fullName evidence="4">Kinesin-like protein</fullName>
    </recommendedName>
</protein>
<dbReference type="InterPro" id="IPR027417">
    <property type="entry name" value="P-loop_NTPase"/>
</dbReference>
<reference evidence="7 8" key="1">
    <citation type="journal article" date="2016" name="Proc. Natl. Acad. Sci. U.S.A.">
        <title>Comparative genomics of biotechnologically important yeasts.</title>
        <authorList>
            <person name="Riley R."/>
            <person name="Haridas S."/>
            <person name="Wolfe K.H."/>
            <person name="Lopes M.R."/>
            <person name="Hittinger C.T."/>
            <person name="Goeker M."/>
            <person name="Salamov A.A."/>
            <person name="Wisecaver J.H."/>
            <person name="Long T.M."/>
            <person name="Calvey C.H."/>
            <person name="Aerts A.L."/>
            <person name="Barry K.W."/>
            <person name="Choi C."/>
            <person name="Clum A."/>
            <person name="Coughlan A.Y."/>
            <person name="Deshpande S."/>
            <person name="Douglass A.P."/>
            <person name="Hanson S.J."/>
            <person name="Klenk H.-P."/>
            <person name="LaButti K.M."/>
            <person name="Lapidus A."/>
            <person name="Lindquist E.A."/>
            <person name="Lipzen A.M."/>
            <person name="Meier-Kolthoff J.P."/>
            <person name="Ohm R.A."/>
            <person name="Otillar R.P."/>
            <person name="Pangilinan J.L."/>
            <person name="Peng Y."/>
            <person name="Rokas A."/>
            <person name="Rosa C.A."/>
            <person name="Scheuner C."/>
            <person name="Sibirny A.A."/>
            <person name="Slot J.C."/>
            <person name="Stielow J.B."/>
            <person name="Sun H."/>
            <person name="Kurtzman C.P."/>
            <person name="Blackwell M."/>
            <person name="Grigoriev I.V."/>
            <person name="Jeffries T.W."/>
        </authorList>
    </citation>
    <scope>NUCLEOTIDE SEQUENCE [LARGE SCALE GENOMIC DNA]</scope>
    <source>
        <strain evidence="7 8">NRRL Y-11557</strain>
    </source>
</reference>
<dbReference type="PROSITE" id="PS50067">
    <property type="entry name" value="KINESIN_MOTOR_2"/>
    <property type="match status" value="1"/>
</dbReference>
<name>A0A1E3Q783_LIPST</name>
<accession>A0A1E3Q783</accession>
<feature type="compositionally biased region" description="Low complexity" evidence="5">
    <location>
        <begin position="35"/>
        <end position="58"/>
    </location>
</feature>
<feature type="domain" description="Kinesin motor" evidence="6">
    <location>
        <begin position="198"/>
        <end position="561"/>
    </location>
</feature>
<keyword evidence="1 3" id="KW-0547">Nucleotide-binding</keyword>
<dbReference type="PROSITE" id="PS00411">
    <property type="entry name" value="KINESIN_MOTOR_1"/>
    <property type="match status" value="1"/>
</dbReference>
<dbReference type="GO" id="GO:0007018">
    <property type="term" value="P:microtubule-based movement"/>
    <property type="evidence" value="ECO:0007669"/>
    <property type="project" value="InterPro"/>
</dbReference>
<dbReference type="SMART" id="SM00129">
    <property type="entry name" value="KISc"/>
    <property type="match status" value="1"/>
</dbReference>
<evidence type="ECO:0000313" key="8">
    <source>
        <dbReference type="Proteomes" id="UP000094385"/>
    </source>
</evidence>
<dbReference type="GO" id="GO:0008017">
    <property type="term" value="F:microtubule binding"/>
    <property type="evidence" value="ECO:0007669"/>
    <property type="project" value="InterPro"/>
</dbReference>
<evidence type="ECO:0000259" key="6">
    <source>
        <dbReference type="PROSITE" id="PS50067"/>
    </source>
</evidence>
<dbReference type="GO" id="GO:0003777">
    <property type="term" value="F:microtubule motor activity"/>
    <property type="evidence" value="ECO:0007669"/>
    <property type="project" value="InterPro"/>
</dbReference>
<keyword evidence="3 4" id="KW-0505">Motor protein</keyword>
<feature type="compositionally biased region" description="Polar residues" evidence="5">
    <location>
        <begin position="165"/>
        <end position="184"/>
    </location>
</feature>
<dbReference type="AlphaFoldDB" id="A0A1E3Q783"/>
<dbReference type="GO" id="GO:0005524">
    <property type="term" value="F:ATP binding"/>
    <property type="evidence" value="ECO:0007669"/>
    <property type="project" value="UniProtKB-UniRule"/>
</dbReference>
<evidence type="ECO:0000313" key="7">
    <source>
        <dbReference type="EMBL" id="ODQ73553.1"/>
    </source>
</evidence>
<dbReference type="InterPro" id="IPR019821">
    <property type="entry name" value="Kinesin_motor_CS"/>
</dbReference>
<dbReference type="Pfam" id="PF00225">
    <property type="entry name" value="Kinesin"/>
    <property type="match status" value="1"/>
</dbReference>
<dbReference type="Gene3D" id="3.40.850.10">
    <property type="entry name" value="Kinesin motor domain"/>
    <property type="match status" value="1"/>
</dbReference>
<feature type="region of interest" description="Disordered" evidence="5">
    <location>
        <begin position="109"/>
        <end position="184"/>
    </location>
</feature>
<dbReference type="PRINTS" id="PR00380">
    <property type="entry name" value="KINESINHEAVY"/>
</dbReference>
<evidence type="ECO:0000256" key="3">
    <source>
        <dbReference type="PROSITE-ProRule" id="PRU00283"/>
    </source>
</evidence>
<dbReference type="InterPro" id="IPR001752">
    <property type="entry name" value="Kinesin_motor_dom"/>
</dbReference>
<dbReference type="SUPFAM" id="SSF52540">
    <property type="entry name" value="P-loop containing nucleoside triphosphate hydrolases"/>
    <property type="match status" value="1"/>
</dbReference>